<feature type="transmembrane region" description="Helical" evidence="14">
    <location>
        <begin position="115"/>
        <end position="144"/>
    </location>
</feature>
<comment type="caution">
    <text evidence="15">The sequence shown here is derived from an EMBL/GenBank/DDBJ whole genome shotgun (WGS) entry which is preliminary data.</text>
</comment>
<feature type="transmembrane region" description="Helical" evidence="14">
    <location>
        <begin position="229"/>
        <end position="246"/>
    </location>
</feature>
<keyword evidence="3" id="KW-0813">Transport</keyword>
<feature type="transmembrane region" description="Helical" evidence="14">
    <location>
        <begin position="370"/>
        <end position="390"/>
    </location>
</feature>
<evidence type="ECO:0000256" key="14">
    <source>
        <dbReference type="SAM" id="Phobius"/>
    </source>
</evidence>
<reference evidence="15 16" key="1">
    <citation type="journal article" date="2017" name="Elife">
        <title>Extensive horizontal gene transfer in cheese-associated bacteria.</title>
        <authorList>
            <person name="Bonham K.S."/>
            <person name="Wolfe B.E."/>
            <person name="Dutton R.J."/>
        </authorList>
    </citation>
    <scope>NUCLEOTIDE SEQUENCE [LARGE SCALE GENOMIC DNA]</scope>
    <source>
        <strain evidence="15 16">947_7</strain>
    </source>
</reference>
<evidence type="ECO:0000313" key="16">
    <source>
        <dbReference type="Proteomes" id="UP000217564"/>
    </source>
</evidence>
<evidence type="ECO:0000256" key="4">
    <source>
        <dbReference type="ARBA" id="ARBA00022475"/>
    </source>
</evidence>
<dbReference type="Gene3D" id="1.20.1730.10">
    <property type="entry name" value="Sodium/glucose cotransporter"/>
    <property type="match status" value="1"/>
</dbReference>
<name>A0A2A3Z1T8_BREAU</name>
<keyword evidence="4" id="KW-1003">Cell membrane</keyword>
<feature type="transmembrane region" description="Helical" evidence="14">
    <location>
        <begin position="40"/>
        <end position="62"/>
    </location>
</feature>
<gene>
    <name evidence="15" type="ORF">CIK64_15385</name>
</gene>
<organism evidence="15 16">
    <name type="scientific">Brevibacterium aurantiacum</name>
    <dbReference type="NCBI Taxonomy" id="273384"/>
    <lineage>
        <taxon>Bacteria</taxon>
        <taxon>Bacillati</taxon>
        <taxon>Actinomycetota</taxon>
        <taxon>Actinomycetes</taxon>
        <taxon>Micrococcales</taxon>
        <taxon>Brevibacteriaceae</taxon>
        <taxon>Brevibacterium</taxon>
    </lineage>
</organism>
<evidence type="ECO:0000256" key="12">
    <source>
        <dbReference type="ARBA" id="ARBA00033708"/>
    </source>
</evidence>
<sequence>MSPWIYIIFFGYLVGVIAIGYTTWRKKNADDYLVAGRRMPYWVVGSAYIATYMSVSSFLGVVGTIHNDGWSANGAYIGSVVGYMGGLAVFGPKLRRLGGITIPDFLGDRFNSDIVRIMSAIVVIGGYFLYFSVQFIGIGVLFNLLFGMSYIWSVVIAFAILLAYVLLGGLLATAYVDVLQLGLMWTGGIAIAVVGINRSGGMLSGLPAIVDKLNATTPEFLNPSSSESAVAWSLVLLWIIGSLSRADTISRAYLAKSEREVYKSILFSMPFIWASGTLFFFFGLIGAVLLPQLQGTDAESTFLIMASDWAPPIFAGMAFTGLLASAQSTVSGQMMTAAMGISRDTFGKVIAPRILHRAATDREVLGITRVALLVLGAASLTFALIRPGFIFDFVNLSVAIMGPAFLVTWIAGMFWRRATKLAAIVCIFVGVIVSVFYFYNPIQLFGQLWLNGPVISLVIVTVLMIVVSLVTTPTQESLDLYDSLKRKKSPVAPIAKEGVNNG</sequence>
<dbReference type="InterPro" id="IPR050277">
    <property type="entry name" value="Sodium:Solute_Symporter"/>
</dbReference>
<dbReference type="InterPro" id="IPR018212">
    <property type="entry name" value="Na/solute_symporter_CS"/>
</dbReference>
<feature type="transmembrane region" description="Helical" evidence="14">
    <location>
        <begin position="74"/>
        <end position="94"/>
    </location>
</feature>
<keyword evidence="8" id="KW-0915">Sodium</keyword>
<evidence type="ECO:0000256" key="5">
    <source>
        <dbReference type="ARBA" id="ARBA00022692"/>
    </source>
</evidence>
<protein>
    <recommendedName>
        <fullName evidence="17">Sodium:solute symporter family protein</fullName>
    </recommendedName>
</protein>
<dbReference type="RefSeq" id="WP_096162838.1">
    <property type="nucleotide sequence ID" value="NZ_NRGP01000023.1"/>
</dbReference>
<dbReference type="GO" id="GO:0006814">
    <property type="term" value="P:sodium ion transport"/>
    <property type="evidence" value="ECO:0007669"/>
    <property type="project" value="UniProtKB-KW"/>
</dbReference>
<keyword evidence="9" id="KW-0406">Ion transport</keyword>
<dbReference type="Pfam" id="PF00474">
    <property type="entry name" value="SSF"/>
    <property type="match status" value="1"/>
</dbReference>
<dbReference type="PANTHER" id="PTHR48086">
    <property type="entry name" value="SODIUM/PROLINE SYMPORTER-RELATED"/>
    <property type="match status" value="1"/>
</dbReference>
<dbReference type="GO" id="GO:0046942">
    <property type="term" value="P:carboxylic acid transport"/>
    <property type="evidence" value="ECO:0007669"/>
    <property type="project" value="UniProtKB-ARBA"/>
</dbReference>
<evidence type="ECO:0000256" key="1">
    <source>
        <dbReference type="ARBA" id="ARBA00004651"/>
    </source>
</evidence>
<dbReference type="PANTHER" id="PTHR48086:SF3">
    <property type="entry name" value="SODIUM_PROLINE SYMPORTER"/>
    <property type="match status" value="1"/>
</dbReference>
<keyword evidence="5 14" id="KW-0812">Transmembrane</keyword>
<feature type="transmembrane region" description="Helical" evidence="14">
    <location>
        <begin position="178"/>
        <end position="196"/>
    </location>
</feature>
<accession>A0A2A3Z1T8</accession>
<dbReference type="InterPro" id="IPR001734">
    <property type="entry name" value="Na/solute_symporter"/>
</dbReference>
<dbReference type="InterPro" id="IPR038377">
    <property type="entry name" value="Na/Glc_symporter_sf"/>
</dbReference>
<comment type="subcellular location">
    <subcellularLocation>
        <location evidence="1">Cell membrane</location>
        <topology evidence="1">Multi-pass membrane protein</topology>
    </subcellularLocation>
</comment>
<dbReference type="PROSITE" id="PS00456">
    <property type="entry name" value="NA_SOLUT_SYMP_1"/>
    <property type="match status" value="1"/>
</dbReference>
<evidence type="ECO:0000256" key="11">
    <source>
        <dbReference type="ARBA" id="ARBA00023201"/>
    </source>
</evidence>
<evidence type="ECO:0000256" key="13">
    <source>
        <dbReference type="RuleBase" id="RU362091"/>
    </source>
</evidence>
<evidence type="ECO:0008006" key="17">
    <source>
        <dbReference type="Google" id="ProtNLM"/>
    </source>
</evidence>
<feature type="transmembrane region" description="Helical" evidence="14">
    <location>
        <begin position="448"/>
        <end position="470"/>
    </location>
</feature>
<evidence type="ECO:0000256" key="7">
    <source>
        <dbReference type="ARBA" id="ARBA00022989"/>
    </source>
</evidence>
<proteinExistence type="inferred from homology"/>
<keyword evidence="10 14" id="KW-0472">Membrane</keyword>
<feature type="transmembrane region" description="Helical" evidence="14">
    <location>
        <begin position="309"/>
        <end position="326"/>
    </location>
</feature>
<evidence type="ECO:0000256" key="8">
    <source>
        <dbReference type="ARBA" id="ARBA00023053"/>
    </source>
</evidence>
<feature type="transmembrane region" description="Helical" evidence="14">
    <location>
        <begin position="266"/>
        <end position="289"/>
    </location>
</feature>
<feature type="transmembrane region" description="Helical" evidence="14">
    <location>
        <begin position="421"/>
        <end position="442"/>
    </location>
</feature>
<evidence type="ECO:0000256" key="2">
    <source>
        <dbReference type="ARBA" id="ARBA00006434"/>
    </source>
</evidence>
<comment type="catalytic activity">
    <reaction evidence="12">
        <text>L-proline(in) + Na(+)(in) = L-proline(out) + Na(+)(out)</text>
        <dbReference type="Rhea" id="RHEA:28967"/>
        <dbReference type="ChEBI" id="CHEBI:29101"/>
        <dbReference type="ChEBI" id="CHEBI:60039"/>
    </reaction>
</comment>
<evidence type="ECO:0000256" key="9">
    <source>
        <dbReference type="ARBA" id="ARBA00023065"/>
    </source>
</evidence>
<keyword evidence="7 14" id="KW-1133">Transmembrane helix</keyword>
<dbReference type="GO" id="GO:0005886">
    <property type="term" value="C:plasma membrane"/>
    <property type="evidence" value="ECO:0007669"/>
    <property type="project" value="UniProtKB-SubCell"/>
</dbReference>
<evidence type="ECO:0000256" key="6">
    <source>
        <dbReference type="ARBA" id="ARBA00022847"/>
    </source>
</evidence>
<dbReference type="CDD" id="cd10322">
    <property type="entry name" value="SLC5sbd"/>
    <property type="match status" value="1"/>
</dbReference>
<feature type="transmembrane region" description="Helical" evidence="14">
    <location>
        <begin position="396"/>
        <end position="414"/>
    </location>
</feature>
<evidence type="ECO:0000256" key="3">
    <source>
        <dbReference type="ARBA" id="ARBA00022448"/>
    </source>
</evidence>
<keyword evidence="6" id="KW-0769">Symport</keyword>
<keyword evidence="11" id="KW-0739">Sodium transport</keyword>
<dbReference type="GO" id="GO:0015293">
    <property type="term" value="F:symporter activity"/>
    <property type="evidence" value="ECO:0007669"/>
    <property type="project" value="UniProtKB-KW"/>
</dbReference>
<evidence type="ECO:0000313" key="15">
    <source>
        <dbReference type="EMBL" id="PCC45516.1"/>
    </source>
</evidence>
<feature type="transmembrane region" description="Helical" evidence="14">
    <location>
        <begin position="6"/>
        <end position="24"/>
    </location>
</feature>
<feature type="transmembrane region" description="Helical" evidence="14">
    <location>
        <begin position="150"/>
        <end position="171"/>
    </location>
</feature>
<dbReference type="PROSITE" id="PS50283">
    <property type="entry name" value="NA_SOLUT_SYMP_3"/>
    <property type="match status" value="1"/>
</dbReference>
<comment type="similarity">
    <text evidence="2 13">Belongs to the sodium:solute symporter (SSF) (TC 2.A.21) family.</text>
</comment>
<dbReference type="AlphaFoldDB" id="A0A2A3Z1T8"/>
<dbReference type="EMBL" id="NRGP01000023">
    <property type="protein sequence ID" value="PCC45516.1"/>
    <property type="molecule type" value="Genomic_DNA"/>
</dbReference>
<evidence type="ECO:0000256" key="10">
    <source>
        <dbReference type="ARBA" id="ARBA00023136"/>
    </source>
</evidence>
<dbReference type="Proteomes" id="UP000217564">
    <property type="component" value="Unassembled WGS sequence"/>
</dbReference>